<reference evidence="5 6" key="1">
    <citation type="submission" date="2023-03" db="EMBL/GenBank/DDBJ databases">
        <title>Bacillus Genome Sequencing.</title>
        <authorList>
            <person name="Dunlap C."/>
        </authorList>
    </citation>
    <scope>NUCLEOTIDE SEQUENCE [LARGE SCALE GENOMIC DNA]</scope>
    <source>
        <strain evidence="5 6">BD-525</strain>
    </source>
</reference>
<dbReference type="Proteomes" id="UP001344632">
    <property type="component" value="Unassembled WGS sequence"/>
</dbReference>
<evidence type="ECO:0000259" key="4">
    <source>
        <dbReference type="Pfam" id="PF08241"/>
    </source>
</evidence>
<evidence type="ECO:0000313" key="5">
    <source>
        <dbReference type="EMBL" id="MEC0244183.1"/>
    </source>
</evidence>
<proteinExistence type="inferred from homology"/>
<dbReference type="GO" id="GO:0008168">
    <property type="term" value="F:methyltransferase activity"/>
    <property type="evidence" value="ECO:0007669"/>
    <property type="project" value="UniProtKB-KW"/>
</dbReference>
<organism evidence="5 6">
    <name type="scientific">Paenibacillus dokdonensis</name>
    <dbReference type="NCBI Taxonomy" id="2567944"/>
    <lineage>
        <taxon>Bacteria</taxon>
        <taxon>Bacillati</taxon>
        <taxon>Bacillota</taxon>
        <taxon>Bacilli</taxon>
        <taxon>Bacillales</taxon>
        <taxon>Paenibacillaceae</taxon>
        <taxon>Paenibacillus</taxon>
    </lineage>
</organism>
<dbReference type="RefSeq" id="WP_326091837.1">
    <property type="nucleotide sequence ID" value="NZ_JARLKZ010000036.1"/>
</dbReference>
<feature type="domain" description="Methyltransferase type 11" evidence="4">
    <location>
        <begin position="48"/>
        <end position="146"/>
    </location>
</feature>
<dbReference type="CDD" id="cd02440">
    <property type="entry name" value="AdoMet_MTases"/>
    <property type="match status" value="1"/>
</dbReference>
<dbReference type="EMBL" id="JARLKZ010000036">
    <property type="protein sequence ID" value="MEC0244183.1"/>
    <property type="molecule type" value="Genomic_DNA"/>
</dbReference>
<dbReference type="SUPFAM" id="SSF53335">
    <property type="entry name" value="S-adenosyl-L-methionine-dependent methyltransferases"/>
    <property type="match status" value="1"/>
</dbReference>
<evidence type="ECO:0000256" key="3">
    <source>
        <dbReference type="ARBA" id="ARBA00022679"/>
    </source>
</evidence>
<evidence type="ECO:0000256" key="2">
    <source>
        <dbReference type="ARBA" id="ARBA00022603"/>
    </source>
</evidence>
<accession>A0ABU6GXQ7</accession>
<name>A0ABU6GXQ7_9BACL</name>
<keyword evidence="3" id="KW-0808">Transferase</keyword>
<dbReference type="InterPro" id="IPR029063">
    <property type="entry name" value="SAM-dependent_MTases_sf"/>
</dbReference>
<keyword evidence="2 5" id="KW-0489">Methyltransferase</keyword>
<dbReference type="GO" id="GO:0032259">
    <property type="term" value="P:methylation"/>
    <property type="evidence" value="ECO:0007669"/>
    <property type="project" value="UniProtKB-KW"/>
</dbReference>
<evidence type="ECO:0000313" key="6">
    <source>
        <dbReference type="Proteomes" id="UP001344632"/>
    </source>
</evidence>
<evidence type="ECO:0000256" key="1">
    <source>
        <dbReference type="ARBA" id="ARBA00008361"/>
    </source>
</evidence>
<dbReference type="PANTHER" id="PTHR44942:SF4">
    <property type="entry name" value="METHYLTRANSFERASE TYPE 11 DOMAIN-CONTAINING PROTEIN"/>
    <property type="match status" value="1"/>
</dbReference>
<dbReference type="PANTHER" id="PTHR44942">
    <property type="entry name" value="METHYLTRANSF_11 DOMAIN-CONTAINING PROTEIN"/>
    <property type="match status" value="1"/>
</dbReference>
<dbReference type="InterPro" id="IPR013216">
    <property type="entry name" value="Methyltransf_11"/>
</dbReference>
<comment type="similarity">
    <text evidence="1">Belongs to the methyltransferase superfamily.</text>
</comment>
<dbReference type="InterPro" id="IPR051052">
    <property type="entry name" value="Diverse_substrate_MTase"/>
</dbReference>
<dbReference type="Pfam" id="PF08241">
    <property type="entry name" value="Methyltransf_11"/>
    <property type="match status" value="1"/>
</dbReference>
<comment type="caution">
    <text evidence="5">The sequence shown here is derived from an EMBL/GenBank/DDBJ whole genome shotgun (WGS) entry which is preliminary data.</text>
</comment>
<gene>
    <name evidence="5" type="ORF">P4H66_30690</name>
</gene>
<protein>
    <submittedName>
        <fullName evidence="5">Class I SAM-dependent methyltransferase</fullName>
    </submittedName>
</protein>
<sequence length="276" mass="31236">MLPDGNRQSNIERFSGYEDTYDRYRPSAPQEVVNILTGYLQQKPGLVLDIGCGTGLSTFIWGNHAHSIVGVEPNDDMRGKAEAKLNSLHLQETDGSIRFMSGYSNQLKFPDGAADLITCSQSFHWMEPVSTLAEVARVLRPGGVFAAYDCDWPPTASWQSEKAYVELLSNADKLLQERQAQQDQALKRNKESHLANILHSGAFRYAREIVFHNRELCDGERYFGLALSQGGIQTVLKLGLPDLDEEIHRFKELVKEHFQDRSLEVLFSYRMRIGIK</sequence>
<dbReference type="Gene3D" id="3.40.50.150">
    <property type="entry name" value="Vaccinia Virus protein VP39"/>
    <property type="match status" value="1"/>
</dbReference>
<keyword evidence="6" id="KW-1185">Reference proteome</keyword>